<keyword evidence="1" id="KW-0812">Transmembrane</keyword>
<keyword evidence="4" id="KW-1185">Reference proteome</keyword>
<accession>E3QSG3</accession>
<feature type="chain" id="PRO_5003180758" evidence="2">
    <location>
        <begin position="19"/>
        <end position="339"/>
    </location>
</feature>
<dbReference type="GeneID" id="24414299"/>
<feature type="signal peptide" evidence="2">
    <location>
        <begin position="1"/>
        <end position="18"/>
    </location>
</feature>
<name>E3QSG3_COLGM</name>
<reference evidence="4" key="1">
    <citation type="journal article" date="2012" name="Nat. Genet.">
        <title>Lifestyle transitions in plant pathogenic Colletotrichum fungi deciphered by genome and transcriptome analyses.</title>
        <authorList>
            <person name="O'Connell R.J."/>
            <person name="Thon M.R."/>
            <person name="Hacquard S."/>
            <person name="Amyotte S.G."/>
            <person name="Kleemann J."/>
            <person name="Torres M.F."/>
            <person name="Damm U."/>
            <person name="Buiate E.A."/>
            <person name="Epstein L."/>
            <person name="Alkan N."/>
            <person name="Altmueller J."/>
            <person name="Alvarado-Balderrama L."/>
            <person name="Bauser C.A."/>
            <person name="Becker C."/>
            <person name="Birren B.W."/>
            <person name="Chen Z."/>
            <person name="Choi J."/>
            <person name="Crouch J.A."/>
            <person name="Duvick J.P."/>
            <person name="Farman M.A."/>
            <person name="Gan P."/>
            <person name="Heiman D."/>
            <person name="Henrissat B."/>
            <person name="Howard R.J."/>
            <person name="Kabbage M."/>
            <person name="Koch C."/>
            <person name="Kracher B."/>
            <person name="Kubo Y."/>
            <person name="Law A.D."/>
            <person name="Lebrun M.-H."/>
            <person name="Lee Y.-H."/>
            <person name="Miyara I."/>
            <person name="Moore N."/>
            <person name="Neumann U."/>
            <person name="Nordstroem K."/>
            <person name="Panaccione D.G."/>
            <person name="Panstruga R."/>
            <person name="Place M."/>
            <person name="Proctor R.H."/>
            <person name="Prusky D."/>
            <person name="Rech G."/>
            <person name="Reinhardt R."/>
            <person name="Rollins J.A."/>
            <person name="Rounsley S."/>
            <person name="Schardl C.L."/>
            <person name="Schwartz D.C."/>
            <person name="Shenoy N."/>
            <person name="Shirasu K."/>
            <person name="Sikhakolli U.R."/>
            <person name="Stueber K."/>
            <person name="Sukno S.A."/>
            <person name="Sweigard J.A."/>
            <person name="Takano Y."/>
            <person name="Takahara H."/>
            <person name="Trail F."/>
            <person name="van der Does H.C."/>
            <person name="Voll L.M."/>
            <person name="Will I."/>
            <person name="Young S."/>
            <person name="Zeng Q."/>
            <person name="Zhang J."/>
            <person name="Zhou S."/>
            <person name="Dickman M.B."/>
            <person name="Schulze-Lefert P."/>
            <person name="Ver Loren van Themaat E."/>
            <person name="Ma L.-J."/>
            <person name="Vaillancourt L.J."/>
        </authorList>
    </citation>
    <scope>NUCLEOTIDE SEQUENCE [LARGE SCALE GENOMIC DNA]</scope>
    <source>
        <strain evidence="4">M1.001 / M2 / FGSC 10212</strain>
    </source>
</reference>
<dbReference type="eggNOG" id="ENOG502S2FQ">
    <property type="taxonomic scope" value="Eukaryota"/>
</dbReference>
<gene>
    <name evidence="3" type="ORF">GLRG_08934</name>
</gene>
<protein>
    <submittedName>
        <fullName evidence="3">Uncharacterized protein</fullName>
    </submittedName>
</protein>
<dbReference type="OrthoDB" id="2596908at2759"/>
<proteinExistence type="predicted"/>
<keyword evidence="1" id="KW-0472">Membrane</keyword>
<dbReference type="Proteomes" id="UP000008782">
    <property type="component" value="Unassembled WGS sequence"/>
</dbReference>
<evidence type="ECO:0000313" key="3">
    <source>
        <dbReference type="EMBL" id="EFQ33790.1"/>
    </source>
</evidence>
<sequence length="339" mass="36426">MFWKVAVTTAVLASSVGAEIRPLSMDQTIEVRAVDVLERNYEDVANRYIEKRQTAAVDGVWIPKSEVTLNPDGSINMTAWEEETSQKCTDALSHLDQASNPSGTCICYNLPSLDAKSGVFEADLRLYKVSDANGAFSGIPPQNIQVGLSFNGASVSPISANNSGGSTGTTARRDVGFEAPWSTLQKRAVAPQLLQTYLFVGQIDPARMTASMSMSQLEALVMPTLTLTGVNVAGQTVSTNVSSNEAAFITGVFSKEVVKSDLAVAQAAVDQIVASLHNGTVAFVLPGVQILIFPVGLVVTSTWLFIGLSFYGLGTYERFNHAENYRRRRAVAGNTTKRF</sequence>
<dbReference type="STRING" id="645133.E3QSG3"/>
<keyword evidence="1" id="KW-1133">Transmembrane helix</keyword>
<organism evidence="4">
    <name type="scientific">Colletotrichum graminicola (strain M1.001 / M2 / FGSC 10212)</name>
    <name type="common">Maize anthracnose fungus</name>
    <name type="synonym">Glomerella graminicola</name>
    <dbReference type="NCBI Taxonomy" id="645133"/>
    <lineage>
        <taxon>Eukaryota</taxon>
        <taxon>Fungi</taxon>
        <taxon>Dikarya</taxon>
        <taxon>Ascomycota</taxon>
        <taxon>Pezizomycotina</taxon>
        <taxon>Sordariomycetes</taxon>
        <taxon>Hypocreomycetidae</taxon>
        <taxon>Glomerellales</taxon>
        <taxon>Glomerellaceae</taxon>
        <taxon>Colletotrichum</taxon>
        <taxon>Colletotrichum graminicola species complex</taxon>
    </lineage>
</organism>
<dbReference type="HOGENOM" id="CLU_050091_0_0_1"/>
<evidence type="ECO:0000256" key="2">
    <source>
        <dbReference type="SAM" id="SignalP"/>
    </source>
</evidence>
<evidence type="ECO:0000256" key="1">
    <source>
        <dbReference type="SAM" id="Phobius"/>
    </source>
</evidence>
<dbReference type="VEuPathDB" id="FungiDB:GLRG_08934"/>
<dbReference type="EMBL" id="GG697373">
    <property type="protein sequence ID" value="EFQ33790.1"/>
    <property type="molecule type" value="Genomic_DNA"/>
</dbReference>
<feature type="transmembrane region" description="Helical" evidence="1">
    <location>
        <begin position="291"/>
        <end position="313"/>
    </location>
</feature>
<evidence type="ECO:0000313" key="4">
    <source>
        <dbReference type="Proteomes" id="UP000008782"/>
    </source>
</evidence>
<keyword evidence="2" id="KW-0732">Signal</keyword>
<dbReference type="AlphaFoldDB" id="E3QSG3"/>
<dbReference type="RefSeq" id="XP_008097810.1">
    <property type="nucleotide sequence ID" value="XM_008099619.1"/>
</dbReference>